<dbReference type="AlphaFoldDB" id="A0A5B0QTC6"/>
<evidence type="ECO:0000313" key="1">
    <source>
        <dbReference type="EMBL" id="KAA1115994.1"/>
    </source>
</evidence>
<comment type="caution">
    <text evidence="1">The sequence shown here is derived from an EMBL/GenBank/DDBJ whole genome shotgun (WGS) entry which is preliminary data.</text>
</comment>
<dbReference type="Proteomes" id="UP000325313">
    <property type="component" value="Unassembled WGS sequence"/>
</dbReference>
<reference evidence="1 2" key="1">
    <citation type="submission" date="2019-05" db="EMBL/GenBank/DDBJ databases">
        <title>Emergence of the Ug99 lineage of the wheat stem rust pathogen through somatic hybridization.</title>
        <authorList>
            <person name="Li F."/>
            <person name="Upadhyaya N.M."/>
            <person name="Sperschneider J."/>
            <person name="Matny O."/>
            <person name="Nguyen-Phuc H."/>
            <person name="Mago R."/>
            <person name="Raley C."/>
            <person name="Miller M.E."/>
            <person name="Silverstein K.A.T."/>
            <person name="Henningsen E."/>
            <person name="Hirsch C.D."/>
            <person name="Visser B."/>
            <person name="Pretorius Z.A."/>
            <person name="Steffenson B.J."/>
            <person name="Schwessinger B."/>
            <person name="Dodds P.N."/>
            <person name="Figueroa M."/>
        </authorList>
    </citation>
    <scope>NUCLEOTIDE SEQUENCE [LARGE SCALE GENOMIC DNA]</scope>
    <source>
        <strain evidence="1 2">Ug99</strain>
    </source>
</reference>
<accession>A0A5B0QTC6</accession>
<evidence type="ECO:0000313" key="2">
    <source>
        <dbReference type="Proteomes" id="UP000325313"/>
    </source>
</evidence>
<protein>
    <submittedName>
        <fullName evidence="1">Uncharacterized protein</fullName>
    </submittedName>
</protein>
<organism evidence="1 2">
    <name type="scientific">Puccinia graminis f. sp. tritici</name>
    <dbReference type="NCBI Taxonomy" id="56615"/>
    <lineage>
        <taxon>Eukaryota</taxon>
        <taxon>Fungi</taxon>
        <taxon>Dikarya</taxon>
        <taxon>Basidiomycota</taxon>
        <taxon>Pucciniomycotina</taxon>
        <taxon>Pucciniomycetes</taxon>
        <taxon>Pucciniales</taxon>
        <taxon>Pucciniaceae</taxon>
        <taxon>Puccinia</taxon>
    </lineage>
</organism>
<sequence length="81" mass="9801">MWREVTGQTSQIKFEFEIEVTVQTRLKRMEEQNPRVGIPRPEKGNIANWTGTCRKQEREEAIERRAEENRRYELDRDLSHL</sequence>
<gene>
    <name evidence="1" type="ORF">PGTUg99_031178</name>
</gene>
<dbReference type="EMBL" id="VDEP01000271">
    <property type="protein sequence ID" value="KAA1115994.1"/>
    <property type="molecule type" value="Genomic_DNA"/>
</dbReference>
<proteinExistence type="predicted"/>
<name>A0A5B0QTC6_PUCGR</name>